<organism evidence="18 19">
    <name type="scientific">Papio anubis</name>
    <name type="common">Olive baboon</name>
    <dbReference type="NCBI Taxonomy" id="9555"/>
    <lineage>
        <taxon>Eukaryota</taxon>
        <taxon>Metazoa</taxon>
        <taxon>Chordata</taxon>
        <taxon>Craniata</taxon>
        <taxon>Vertebrata</taxon>
        <taxon>Euteleostomi</taxon>
        <taxon>Mammalia</taxon>
        <taxon>Eutheria</taxon>
        <taxon>Euarchontoglires</taxon>
        <taxon>Primates</taxon>
        <taxon>Haplorrhini</taxon>
        <taxon>Catarrhini</taxon>
        <taxon>Cercopithecidae</taxon>
        <taxon>Cercopithecinae</taxon>
        <taxon>Papio</taxon>
    </lineage>
</organism>
<evidence type="ECO:0000256" key="13">
    <source>
        <dbReference type="PROSITE-ProRule" id="PRU00192"/>
    </source>
</evidence>
<evidence type="ECO:0000256" key="2">
    <source>
        <dbReference type="ARBA" id="ARBA00022443"/>
    </source>
</evidence>
<dbReference type="PRINTS" id="PR01252">
    <property type="entry name" value="AMPHIPHYSIN1"/>
</dbReference>
<keyword evidence="6" id="KW-0472">Membrane</keyword>
<dbReference type="SUPFAM" id="SSF50044">
    <property type="entry name" value="SH3-domain"/>
    <property type="match status" value="1"/>
</dbReference>
<evidence type="ECO:0000313" key="19">
    <source>
        <dbReference type="Proteomes" id="UP000028761"/>
    </source>
</evidence>
<proteinExistence type="predicted"/>
<reference evidence="18" key="3">
    <citation type="submission" date="2025-09" db="UniProtKB">
        <authorList>
            <consortium name="Ensembl"/>
        </authorList>
    </citation>
    <scope>IDENTIFICATION</scope>
</reference>
<reference evidence="18" key="2">
    <citation type="submission" date="2025-08" db="UniProtKB">
        <authorList>
            <consortium name="Ensembl"/>
        </authorList>
    </citation>
    <scope>IDENTIFICATION</scope>
</reference>
<feature type="compositionally biased region" description="Basic and acidic residues" evidence="15">
    <location>
        <begin position="680"/>
        <end position="690"/>
    </location>
</feature>
<dbReference type="PRINTS" id="PR00452">
    <property type="entry name" value="SH3DOMAIN"/>
</dbReference>
<dbReference type="InterPro" id="IPR003005">
    <property type="entry name" value="Amphiphysin"/>
</dbReference>
<dbReference type="Proteomes" id="UP000028761">
    <property type="component" value="Chromosome 4"/>
</dbReference>
<dbReference type="InterPro" id="IPR001452">
    <property type="entry name" value="SH3_domain"/>
</dbReference>
<evidence type="ECO:0000256" key="3">
    <source>
        <dbReference type="ARBA" id="ARBA00022490"/>
    </source>
</evidence>
<dbReference type="GO" id="GO:0005856">
    <property type="term" value="C:cytoskeleton"/>
    <property type="evidence" value="ECO:0007669"/>
    <property type="project" value="UniProtKB-SubCell"/>
</dbReference>
<evidence type="ECO:0000259" key="16">
    <source>
        <dbReference type="PROSITE" id="PS50002"/>
    </source>
</evidence>
<dbReference type="CDD" id="cd12140">
    <property type="entry name" value="SH3_Amphiphysin_I"/>
    <property type="match status" value="1"/>
</dbReference>
<dbReference type="GO" id="GO:0030672">
    <property type="term" value="C:synaptic vesicle membrane"/>
    <property type="evidence" value="ECO:0007669"/>
    <property type="project" value="UniProtKB-SubCell"/>
</dbReference>
<dbReference type="Gene3D" id="2.30.30.40">
    <property type="entry name" value="SH3 Domains"/>
    <property type="match status" value="1"/>
</dbReference>
<evidence type="ECO:0000256" key="9">
    <source>
        <dbReference type="ARBA" id="ARBA00037838"/>
    </source>
</evidence>
<dbReference type="FunFam" id="1.20.1270.60:FF:000013">
    <property type="entry name" value="Amphiphysin isoform 2"/>
    <property type="match status" value="1"/>
</dbReference>
<keyword evidence="5 14" id="KW-0175">Coiled coil</keyword>
<dbReference type="AlphaFoldDB" id="A0A8I5N5F2"/>
<evidence type="ECO:0000256" key="14">
    <source>
        <dbReference type="SAM" id="Coils"/>
    </source>
</evidence>
<dbReference type="SUPFAM" id="SSF103657">
    <property type="entry name" value="BAR/IMD domain-like"/>
    <property type="match status" value="1"/>
</dbReference>
<evidence type="ECO:0000256" key="11">
    <source>
        <dbReference type="ARBA" id="ARBA00064175"/>
    </source>
</evidence>
<keyword evidence="19" id="KW-1185">Reference proteome</keyword>
<evidence type="ECO:0000256" key="8">
    <source>
        <dbReference type="ARBA" id="ARBA00023329"/>
    </source>
</evidence>
<dbReference type="InterPro" id="IPR027267">
    <property type="entry name" value="AH/BAR_dom_sf"/>
</dbReference>
<dbReference type="CDD" id="cd07611">
    <property type="entry name" value="BAR_Amphiphysin_I_II"/>
    <property type="match status" value="1"/>
</dbReference>
<dbReference type="GO" id="GO:0005886">
    <property type="term" value="C:plasma membrane"/>
    <property type="evidence" value="ECO:0007669"/>
    <property type="project" value="TreeGrafter"/>
</dbReference>
<dbReference type="PROSITE" id="PS51021">
    <property type="entry name" value="BAR"/>
    <property type="match status" value="1"/>
</dbReference>
<feature type="domain" description="SH3" evidence="16">
    <location>
        <begin position="753"/>
        <end position="826"/>
    </location>
</feature>
<evidence type="ECO:0000256" key="10">
    <source>
        <dbReference type="ARBA" id="ARBA00058978"/>
    </source>
</evidence>
<dbReference type="Pfam" id="PF03114">
    <property type="entry name" value="BAR"/>
    <property type="match status" value="1"/>
</dbReference>
<evidence type="ECO:0000256" key="5">
    <source>
        <dbReference type="ARBA" id="ARBA00023054"/>
    </source>
</evidence>
<dbReference type="InterPro" id="IPR004148">
    <property type="entry name" value="BAR_dom"/>
</dbReference>
<name>A0A8I5N5F2_PAPAN</name>
<feature type="region of interest" description="Disordered" evidence="15">
    <location>
        <begin position="678"/>
        <end position="734"/>
    </location>
</feature>
<protein>
    <recommendedName>
        <fullName evidence="12">Amphiphysin</fullName>
    </recommendedName>
</protein>
<evidence type="ECO:0000256" key="4">
    <source>
        <dbReference type="ARBA" id="ARBA00023018"/>
    </source>
</evidence>
<dbReference type="PRINTS" id="PR01251">
    <property type="entry name" value="AMPHIPHYSIN"/>
</dbReference>
<keyword evidence="2 13" id="KW-0728">SH3 domain</keyword>
<feature type="domain" description="BAR" evidence="17">
    <location>
        <begin position="24"/>
        <end position="240"/>
    </location>
</feature>
<feature type="region of interest" description="Disordered" evidence="15">
    <location>
        <begin position="244"/>
        <end position="312"/>
    </location>
</feature>
<dbReference type="Ensembl" id="ENSPANT00000064166.1">
    <property type="protein sequence ID" value="ENSPANP00000051189.1"/>
    <property type="gene ID" value="ENSPANG00000013001.3"/>
</dbReference>
<feature type="coiled-coil region" evidence="14">
    <location>
        <begin position="152"/>
        <end position="186"/>
    </location>
</feature>
<dbReference type="GeneTree" id="ENSGT00950000182882"/>
<evidence type="ECO:0000256" key="15">
    <source>
        <dbReference type="SAM" id="MobiDB-lite"/>
    </source>
</evidence>
<keyword evidence="4" id="KW-0770">Synapse</keyword>
<evidence type="ECO:0000256" key="12">
    <source>
        <dbReference type="ARBA" id="ARBA00069352"/>
    </source>
</evidence>
<dbReference type="PANTHER" id="PTHR46514:SF2">
    <property type="entry name" value="AMPHIPHYSIN"/>
    <property type="match status" value="1"/>
</dbReference>
<dbReference type="Gene3D" id="1.20.1270.60">
    <property type="entry name" value="Arfaptin homology (AH) domain/BAR domain"/>
    <property type="match status" value="1"/>
</dbReference>
<dbReference type="InterPro" id="IPR003017">
    <property type="entry name" value="Amphiphysin_1"/>
</dbReference>
<sequence>MADIKTGIFAKNVQKRLNRAQEKVLQKLGKADETKDEQFEEYVQNFKRQEAEGTRLQRELRGYLAAIKGMQEASMKLTESLHEVYEPDWYGREDVKMVGEKCDVLWEDFHQKLVDGSLLTLDTYLGQFPDIKNRIAKRSRKLVDYDSARHHLEALQSSKRKDESRISKAEEEFQKAQKVFEEFNVDLQEELPSLWSRRVGFYVNTFKNVSSLEAKFHKEIAVLCHKLYEVMTKLGDQHADKAFTIQGAPSDSGPLRIAKTPSPPEEPSPLPSPTASPNHTLAPASPAPARPRSPSQTRKGPPVPPLPKVTPTKELQQENIISFFEDNFVPEISVTTPSQNEVPEVKKEETLLDLDFDPFKPEVTPAGSAGVTHSPMSQTLPWDLWTTSADLVQPTDSSESLSLCNLIMEETPDSGLAEEIQRSQNDIGAFTWGPDASTDRVSQEITSGGFGEDSACLSEAEQDIRLSTRLLSSADWPTVAEQGEHAPGPALPGGNEQLPPKPAPEAGVTFAPCVEMEQPYDPLDSDMPAMDTAGLFKESHEDVKKSDEEEEKQKIEDSLWAGVETCQKASGGSFNGFTQPQDTSLFAMQADQSMICNLIIPGADADAAVGTLVSAAEGAPGEEAEAEKATLPAGEGVSLEEAKIGTETEGAESAQAEAEELATTVPQEKVIPSVVIEPASNHEEEGEHEITIGAEPEETTEDTAPLGPTSETPELATEPKPLQDPQPMPSAPAVGTADQLASVREASQELPPGFLYKVETLHDFEAANSDELTLQRGDVVLVVPSDSEADQDAGWLVGVKESDWLQYRDLATYKGLFPENFTRRLD</sequence>
<accession>A0A8I5N5F2</accession>
<dbReference type="PROSITE" id="PS50002">
    <property type="entry name" value="SH3"/>
    <property type="match status" value="1"/>
</dbReference>
<dbReference type="PANTHER" id="PTHR46514">
    <property type="entry name" value="AMPHIPHYSIN"/>
    <property type="match status" value="1"/>
</dbReference>
<keyword evidence="8" id="KW-0968">Cytoplasmic vesicle</keyword>
<dbReference type="GO" id="GO:0048488">
    <property type="term" value="P:synaptic vesicle endocytosis"/>
    <property type="evidence" value="ECO:0007669"/>
    <property type="project" value="TreeGrafter"/>
</dbReference>
<evidence type="ECO:0000256" key="7">
    <source>
        <dbReference type="ARBA" id="ARBA00023212"/>
    </source>
</evidence>
<evidence type="ECO:0000256" key="6">
    <source>
        <dbReference type="ARBA" id="ARBA00023136"/>
    </source>
</evidence>
<dbReference type="FunFam" id="2.30.30.40:FF:000103">
    <property type="entry name" value="Amphiphysin"/>
    <property type="match status" value="1"/>
</dbReference>
<gene>
    <name evidence="18" type="primary">AMPH</name>
</gene>
<feature type="region of interest" description="Disordered" evidence="15">
    <location>
        <begin position="480"/>
        <end position="506"/>
    </location>
</feature>
<reference evidence="18 19" key="1">
    <citation type="submission" date="2012-03" db="EMBL/GenBank/DDBJ databases">
        <title>Whole Genome Assembly of Papio anubis.</title>
        <authorList>
            <person name="Liu Y.L."/>
            <person name="Abraham K.A."/>
            <person name="Akbar H.A."/>
            <person name="Ali S.A."/>
            <person name="Anosike U.A."/>
            <person name="Aqrawi P.A."/>
            <person name="Arias F.A."/>
            <person name="Attaway T.A."/>
            <person name="Awwad R.A."/>
            <person name="Babu C.B."/>
            <person name="Bandaranaike D.B."/>
            <person name="Battles P.B."/>
            <person name="Bell A.B."/>
            <person name="Beltran B.B."/>
            <person name="Berhane-Mersha D.B."/>
            <person name="Bess C.B."/>
            <person name="Bickham C.B."/>
            <person name="Bolden T.B."/>
            <person name="Carter K.C."/>
            <person name="Chau D.C."/>
            <person name="Chavez A.C."/>
            <person name="Clerc-Blankenburg K.C."/>
            <person name="Coyle M.C."/>
            <person name="Dao M.D."/>
            <person name="Davila M.L.D."/>
            <person name="Davy-Carroll L.D."/>
            <person name="Denson S.D."/>
            <person name="Dinh H.D."/>
            <person name="Fernandez S.F."/>
            <person name="Fernando P.F."/>
            <person name="Forbes L.F."/>
            <person name="Francis C.F."/>
            <person name="Francisco L.F."/>
            <person name="Fu Q.F."/>
            <person name="Garcia-Iii R.G."/>
            <person name="Garrett T.G."/>
            <person name="Gross S.G."/>
            <person name="Gubbala S.G."/>
            <person name="Hirani K.H."/>
            <person name="Hogues M.H."/>
            <person name="Hollins B.H."/>
            <person name="Jackson L.J."/>
            <person name="Javaid M.J."/>
            <person name="Jhangiani S.J."/>
            <person name="Johnson A.J."/>
            <person name="Johnson B.J."/>
            <person name="Jones J.J."/>
            <person name="Joshi V.J."/>
            <person name="Kalu J.K."/>
            <person name="Khan N.K."/>
            <person name="Korchina V.K."/>
            <person name="Kovar C.K."/>
            <person name="Lago L.L."/>
            <person name="Lara F.L."/>
            <person name="Le T.-K.L."/>
            <person name="Lee S.L."/>
            <person name="Legall-Iii F.L."/>
            <person name="Lemon S.L."/>
            <person name="Liu J.L."/>
            <person name="Liu Y.-S.L."/>
            <person name="Liyanage D.L."/>
            <person name="Lopez J.L."/>
            <person name="Lorensuhewa L.L."/>
            <person name="Mata R.M."/>
            <person name="Mathew T.M."/>
            <person name="Mercado C.M."/>
            <person name="Mercado I.M."/>
            <person name="Morales K.M."/>
            <person name="Morgan M.M."/>
            <person name="Munidasa M.M."/>
            <person name="Ngo D.N."/>
            <person name="Nguyen L.N."/>
            <person name="Nguyen T.N."/>
            <person name="Nguyen N.N."/>
            <person name="Obregon M.O."/>
            <person name="Okwuonu G.O."/>
            <person name="Ongeri F.O."/>
            <person name="Onwere C.O."/>
            <person name="Osifeso I.O."/>
            <person name="Parra A.P."/>
            <person name="Patil S.P."/>
            <person name="Perez A.P."/>
            <person name="Perez Y.P."/>
            <person name="Pham C.P."/>
            <person name="Pu L.-L.P."/>
            <person name="Puazo M.P."/>
            <person name="Quiroz J.Q."/>
            <person name="Rouhana J.R."/>
            <person name="Ruiz M.R."/>
            <person name="Ruiz S.-J.R."/>
            <person name="Saada N.S."/>
            <person name="Santibanez J.S."/>
            <person name="Scheel M.S."/>
            <person name="Schneider B.S."/>
            <person name="Simmons D.S."/>
            <person name="Sisson I.S."/>
            <person name="Tang L.-Y.T."/>
            <person name="Thornton R.T."/>
            <person name="Tisius J.T."/>
            <person name="Toledanes G.T."/>
            <person name="Trejos Z.T."/>
            <person name="Usmani K.U."/>
            <person name="Varghese R.V."/>
            <person name="Vattathil S.V."/>
            <person name="Vee V.V."/>
            <person name="Walker D.W."/>
            <person name="Weissenberger G.W."/>
            <person name="White C.W."/>
            <person name="Williams A.W."/>
            <person name="Woodworth J.W."/>
            <person name="Wright R.W."/>
            <person name="Zhu Y.Z."/>
            <person name="Han Y.H."/>
            <person name="Newsham I.N."/>
            <person name="Nazareth L.N."/>
            <person name="Worley K.W."/>
            <person name="Muzny D.M."/>
            <person name="Rogers J.R."/>
            <person name="Gibbs R.G."/>
        </authorList>
    </citation>
    <scope>NUCLEOTIDE SEQUENCE [LARGE SCALE GENOMIC DNA]</scope>
</reference>
<keyword evidence="3" id="KW-0963">Cytoplasm</keyword>
<dbReference type="SMART" id="SM00721">
    <property type="entry name" value="BAR"/>
    <property type="match status" value="1"/>
</dbReference>
<evidence type="ECO:0000256" key="1">
    <source>
        <dbReference type="ARBA" id="ARBA00004245"/>
    </source>
</evidence>
<comment type="function">
    <text evidence="10">May participate in mechanisms of regulated exocytosis in synapses and certain endocrine cell types. May control the properties of the membrane associated cytoskeleton.</text>
</comment>
<feature type="compositionally biased region" description="Pro residues" evidence="15">
    <location>
        <begin position="261"/>
        <end position="274"/>
    </location>
</feature>
<keyword evidence="7" id="KW-0206">Cytoskeleton</keyword>
<dbReference type="InterPro" id="IPR036028">
    <property type="entry name" value="SH3-like_dom_sf"/>
</dbReference>
<dbReference type="InterPro" id="IPR035470">
    <property type="entry name" value="Amphiphysin_I_SH3"/>
</dbReference>
<dbReference type="GO" id="GO:0005543">
    <property type="term" value="F:phospholipid binding"/>
    <property type="evidence" value="ECO:0007669"/>
    <property type="project" value="TreeGrafter"/>
</dbReference>
<evidence type="ECO:0000259" key="17">
    <source>
        <dbReference type="PROSITE" id="PS51021"/>
    </source>
</evidence>
<evidence type="ECO:0000313" key="18">
    <source>
        <dbReference type="Ensembl" id="ENSPANP00000051189.1"/>
    </source>
</evidence>
<comment type="subcellular location">
    <subcellularLocation>
        <location evidence="1">Cytoplasm</location>
        <location evidence="1">Cytoskeleton</location>
    </subcellularLocation>
    <subcellularLocation>
        <location evidence="9">Cytoplasmic vesicle</location>
        <location evidence="9">Secretory vesicle</location>
        <location evidence="9">Synaptic vesicle membrane</location>
        <topology evidence="9">Peripheral membrane protein</topology>
        <orientation evidence="9">Cytoplasmic side</orientation>
    </subcellularLocation>
</comment>
<comment type="subunit">
    <text evidence="11">Heterodimer with BIN1. Binds SH3GLB1. Interacts with REPS1 and SGIP1. Binds AP2A2. Interacts with AP2B1. Interacts with DNM1 and SYNJ1.</text>
</comment>
<dbReference type="SMART" id="SM00326">
    <property type="entry name" value="SH3"/>
    <property type="match status" value="1"/>
</dbReference>